<dbReference type="InterPro" id="IPR000182">
    <property type="entry name" value="GNAT_dom"/>
</dbReference>
<dbReference type="SUPFAM" id="SSF55729">
    <property type="entry name" value="Acyl-CoA N-acyltransferases (Nat)"/>
    <property type="match status" value="1"/>
</dbReference>
<gene>
    <name evidence="2" type="ORF">GCM10010844_27120</name>
</gene>
<reference evidence="3" key="1">
    <citation type="journal article" date="2019" name="Int. J. Syst. Evol. Microbiol.">
        <title>The Global Catalogue of Microorganisms (GCM) 10K type strain sequencing project: providing services to taxonomists for standard genome sequencing and annotation.</title>
        <authorList>
            <consortium name="The Broad Institute Genomics Platform"/>
            <consortium name="The Broad Institute Genome Sequencing Center for Infectious Disease"/>
            <person name="Wu L."/>
            <person name="Ma J."/>
        </authorList>
    </citation>
    <scope>NUCLEOTIDE SEQUENCE [LARGE SCALE GENOMIC DNA]</scope>
    <source>
        <strain evidence="3">JCM 19173</strain>
    </source>
</reference>
<name>A0ABQ2FMN5_9DEIO</name>
<proteinExistence type="predicted"/>
<sequence length="274" mass="30088">MLPSDQDQQARRLLSVYDTELREAAEMTGATTVTRDGPLWRGTFGDRGFVTYRDLGGLTGPALDHLIARTVTYYATQTPVTSFEWKTRGHDAPADLPDRLVAHGLHAEEPETVMLGEAALLAVDLPLPGGVHLRRIDHQPDPLPDLMRAAAAQERAFGTPFSAADLALRVQQHRDLLEFWVAEAHGEVICTGRLEVVPGTAVAGIWGGGTVPEWRGRGIYRALVAQRARSALARGVRYLHSDSTAASRPILHRSGLLPVTTTTPFIWTRQEPRR</sequence>
<dbReference type="Gene3D" id="3.40.630.30">
    <property type="match status" value="1"/>
</dbReference>
<evidence type="ECO:0000313" key="2">
    <source>
        <dbReference type="EMBL" id="GGL06902.1"/>
    </source>
</evidence>
<dbReference type="PROSITE" id="PS51186">
    <property type="entry name" value="GNAT"/>
    <property type="match status" value="1"/>
</dbReference>
<organism evidence="2 3">
    <name type="scientific">Deinococcus radiotolerans</name>
    <dbReference type="NCBI Taxonomy" id="1309407"/>
    <lineage>
        <taxon>Bacteria</taxon>
        <taxon>Thermotogati</taxon>
        <taxon>Deinococcota</taxon>
        <taxon>Deinococci</taxon>
        <taxon>Deinococcales</taxon>
        <taxon>Deinococcaceae</taxon>
        <taxon>Deinococcus</taxon>
    </lineage>
</organism>
<evidence type="ECO:0000313" key="3">
    <source>
        <dbReference type="Proteomes" id="UP000604341"/>
    </source>
</evidence>
<feature type="domain" description="N-acetyltransferase" evidence="1">
    <location>
        <begin position="131"/>
        <end position="274"/>
    </location>
</feature>
<dbReference type="CDD" id="cd04301">
    <property type="entry name" value="NAT_SF"/>
    <property type="match status" value="1"/>
</dbReference>
<keyword evidence="3" id="KW-1185">Reference proteome</keyword>
<dbReference type="Pfam" id="PF00583">
    <property type="entry name" value="Acetyltransf_1"/>
    <property type="match status" value="1"/>
</dbReference>
<protein>
    <submittedName>
        <fullName evidence="2">N-acetyltransferase</fullName>
    </submittedName>
</protein>
<evidence type="ECO:0000259" key="1">
    <source>
        <dbReference type="PROSITE" id="PS51186"/>
    </source>
</evidence>
<accession>A0ABQ2FMN5</accession>
<dbReference type="RefSeq" id="WP_229784710.1">
    <property type="nucleotide sequence ID" value="NZ_BMPE01000008.1"/>
</dbReference>
<dbReference type="EMBL" id="BMPE01000008">
    <property type="protein sequence ID" value="GGL06902.1"/>
    <property type="molecule type" value="Genomic_DNA"/>
</dbReference>
<comment type="caution">
    <text evidence="2">The sequence shown here is derived from an EMBL/GenBank/DDBJ whole genome shotgun (WGS) entry which is preliminary data.</text>
</comment>
<dbReference type="Proteomes" id="UP000604341">
    <property type="component" value="Unassembled WGS sequence"/>
</dbReference>
<dbReference type="InterPro" id="IPR016181">
    <property type="entry name" value="Acyl_CoA_acyltransferase"/>
</dbReference>